<reference evidence="2" key="1">
    <citation type="submission" date="2022-01" db="EMBL/GenBank/DDBJ databases">
        <title>Comparative genomics reveals a dynamic genome evolution in the ectomycorrhizal milk-cap (Lactarius) mushrooms.</title>
        <authorList>
            <consortium name="DOE Joint Genome Institute"/>
            <person name="Lebreton A."/>
            <person name="Tang N."/>
            <person name="Kuo A."/>
            <person name="LaButti K."/>
            <person name="Drula E."/>
            <person name="Barry K."/>
            <person name="Clum A."/>
            <person name="Lipzen A."/>
            <person name="Mousain D."/>
            <person name="Ng V."/>
            <person name="Wang R."/>
            <person name="Wang X."/>
            <person name="Dai Y."/>
            <person name="Henrissat B."/>
            <person name="Grigoriev I.V."/>
            <person name="Guerin-Laguette A."/>
            <person name="Yu F."/>
            <person name="Martin F.M."/>
        </authorList>
    </citation>
    <scope>NUCLEOTIDE SEQUENCE</scope>
    <source>
        <strain evidence="2">QP</strain>
    </source>
</reference>
<keyword evidence="3" id="KW-1185">Reference proteome</keyword>
<proteinExistence type="predicted"/>
<dbReference type="Proteomes" id="UP001201163">
    <property type="component" value="Unassembled WGS sequence"/>
</dbReference>
<evidence type="ECO:0000313" key="2">
    <source>
        <dbReference type="EMBL" id="KAH8986491.1"/>
    </source>
</evidence>
<feature type="region of interest" description="Disordered" evidence="1">
    <location>
        <begin position="176"/>
        <end position="196"/>
    </location>
</feature>
<dbReference type="EMBL" id="JAKELL010000054">
    <property type="protein sequence ID" value="KAH8986491.1"/>
    <property type="molecule type" value="Genomic_DNA"/>
</dbReference>
<dbReference type="AlphaFoldDB" id="A0AAD4LFG3"/>
<evidence type="ECO:0000256" key="1">
    <source>
        <dbReference type="SAM" id="MobiDB-lite"/>
    </source>
</evidence>
<feature type="region of interest" description="Disordered" evidence="1">
    <location>
        <begin position="384"/>
        <end position="408"/>
    </location>
</feature>
<sequence length="478" mass="52778">MPLHALGICLCMYAKNGDLSYLRHHVVYAFDSTNAGQPFLSSCNTEDLRLSIRRVLGMWTISWPHSSTLIALGPSASPSLLEKLYTVVGPFSELEDLVLLSQDKNGQMLPSTFRWGSHLRSLHVTGVAFPSLPQLLPSIQIHGIPSFGYFSPEAFANALENMTQLQSLSLHFLSPPSRRDHSGVPPQPGAPCCSPNSLPPKFRGISKYLNSLLAGIDTPCLGDIDITFFNQLTFDTSQLGKFVDRIDIQKLHRQADIITSKRAIFISLTRPGAPTRFGSHVLCEQLDWQLFSRPLSGEDNTDGERWLELIRLFGVDGARTFRVAGDLAPDVDSGPLRTSLREDVVSQITWCRLSGCPISVGYMQLSEPPAYLFRKDALIYTKNISGGDTPTSRHHRSSPSPIRNYPFTPIVSERTDTEPHISWLRIPKIGESQRGDIDGSPLCGRTLAPSLGPALFPEDAWLLLPTSSVFGEGNEDKE</sequence>
<organism evidence="2 3">
    <name type="scientific">Lactarius akahatsu</name>
    <dbReference type="NCBI Taxonomy" id="416441"/>
    <lineage>
        <taxon>Eukaryota</taxon>
        <taxon>Fungi</taxon>
        <taxon>Dikarya</taxon>
        <taxon>Basidiomycota</taxon>
        <taxon>Agaricomycotina</taxon>
        <taxon>Agaricomycetes</taxon>
        <taxon>Russulales</taxon>
        <taxon>Russulaceae</taxon>
        <taxon>Lactarius</taxon>
    </lineage>
</organism>
<evidence type="ECO:0000313" key="3">
    <source>
        <dbReference type="Proteomes" id="UP001201163"/>
    </source>
</evidence>
<protein>
    <submittedName>
        <fullName evidence="2">Uncharacterized protein</fullName>
    </submittedName>
</protein>
<accession>A0AAD4LFG3</accession>
<comment type="caution">
    <text evidence="2">The sequence shown here is derived from an EMBL/GenBank/DDBJ whole genome shotgun (WGS) entry which is preliminary data.</text>
</comment>
<name>A0AAD4LFG3_9AGAM</name>
<gene>
    <name evidence="2" type="ORF">EDB92DRAFT_1818303</name>
</gene>